<accession>A0A8J9V2N2</accession>
<organism evidence="1 2">
    <name type="scientific">Brenthis ino</name>
    <name type="common">lesser marbled fritillary</name>
    <dbReference type="NCBI Taxonomy" id="405034"/>
    <lineage>
        <taxon>Eukaryota</taxon>
        <taxon>Metazoa</taxon>
        <taxon>Ecdysozoa</taxon>
        <taxon>Arthropoda</taxon>
        <taxon>Hexapoda</taxon>
        <taxon>Insecta</taxon>
        <taxon>Pterygota</taxon>
        <taxon>Neoptera</taxon>
        <taxon>Endopterygota</taxon>
        <taxon>Lepidoptera</taxon>
        <taxon>Glossata</taxon>
        <taxon>Ditrysia</taxon>
        <taxon>Papilionoidea</taxon>
        <taxon>Nymphalidae</taxon>
        <taxon>Heliconiinae</taxon>
        <taxon>Argynnini</taxon>
        <taxon>Brenthis</taxon>
    </lineage>
</organism>
<dbReference type="OrthoDB" id="6511194at2759"/>
<dbReference type="EMBL" id="OV170229">
    <property type="protein sequence ID" value="CAH0731061.1"/>
    <property type="molecule type" value="Genomic_DNA"/>
</dbReference>
<feature type="non-terminal residue" evidence="1">
    <location>
        <position position="107"/>
    </location>
</feature>
<name>A0A8J9V2N2_9NEOP</name>
<proteinExistence type="predicted"/>
<sequence>MPKTLRSGERELVLKVKKFCEREKANKAPLIPFQDVRSRVAAMTGISEKTVTKISQEGAVAASTSTKISTPGKSRPHEKRVKFDDFDLCVIRHKVHEFMLFEKKFRP</sequence>
<dbReference type="Proteomes" id="UP000838878">
    <property type="component" value="Chromosome 9"/>
</dbReference>
<reference evidence="1" key="1">
    <citation type="submission" date="2021-12" db="EMBL/GenBank/DDBJ databases">
        <authorList>
            <person name="Martin H S."/>
        </authorList>
    </citation>
    <scope>NUCLEOTIDE SEQUENCE</scope>
</reference>
<dbReference type="AlphaFoldDB" id="A0A8J9V2N2"/>
<evidence type="ECO:0000313" key="2">
    <source>
        <dbReference type="Proteomes" id="UP000838878"/>
    </source>
</evidence>
<gene>
    <name evidence="1" type="ORF">BINO364_LOCUS15974</name>
</gene>
<keyword evidence="2" id="KW-1185">Reference proteome</keyword>
<evidence type="ECO:0000313" key="1">
    <source>
        <dbReference type="EMBL" id="CAH0731061.1"/>
    </source>
</evidence>
<protein>
    <submittedName>
        <fullName evidence="1">Uncharacterized protein</fullName>
    </submittedName>
</protein>